<reference evidence="1 2" key="1">
    <citation type="submission" date="2018-01" db="EMBL/GenBank/DDBJ databases">
        <title>Genome Sequencing and Assembly of Anaerobacter polyendosporus strain CT4.</title>
        <authorList>
            <person name="Tachaapaikoon C."/>
            <person name="Sutheeworapong S."/>
            <person name="Jenjaroenpun P."/>
            <person name="Wongsurawat T."/>
            <person name="Nookeaw I."/>
            <person name="Cheawchanlertfa P."/>
            <person name="Kosugi A."/>
            <person name="Cheevadhanarak S."/>
            <person name="Ratanakhanokchai K."/>
        </authorList>
    </citation>
    <scope>NUCLEOTIDE SEQUENCE [LARGE SCALE GENOMIC DNA]</scope>
    <source>
        <strain evidence="1 2">CT4</strain>
    </source>
</reference>
<evidence type="ECO:0000313" key="1">
    <source>
        <dbReference type="EMBL" id="QAA31955.1"/>
    </source>
</evidence>
<dbReference type="KEGG" id="cmah:C1I91_09985"/>
<gene>
    <name evidence="1" type="ORF">C1I91_09985</name>
</gene>
<dbReference type="OrthoDB" id="370604at2"/>
<keyword evidence="2" id="KW-1185">Reference proteome</keyword>
<protein>
    <recommendedName>
        <fullName evidence="3">Peptidase C39-like domain-containing protein</fullName>
    </recommendedName>
</protein>
<dbReference type="RefSeq" id="WP_128212747.1">
    <property type="nucleotide sequence ID" value="NZ_CP025746.1"/>
</dbReference>
<evidence type="ECO:0000313" key="2">
    <source>
        <dbReference type="Proteomes" id="UP000286268"/>
    </source>
</evidence>
<dbReference type="AlphaFoldDB" id="A0A410DSC4"/>
<dbReference type="Proteomes" id="UP000286268">
    <property type="component" value="Chromosome"/>
</dbReference>
<dbReference type="EMBL" id="CP025746">
    <property type="protein sequence ID" value="QAA31955.1"/>
    <property type="molecule type" value="Genomic_DNA"/>
</dbReference>
<organism evidence="1 2">
    <name type="scientific">Clostridium manihotivorum</name>
    <dbReference type="NCBI Taxonomy" id="2320868"/>
    <lineage>
        <taxon>Bacteria</taxon>
        <taxon>Bacillati</taxon>
        <taxon>Bacillota</taxon>
        <taxon>Clostridia</taxon>
        <taxon>Eubacteriales</taxon>
        <taxon>Clostridiaceae</taxon>
        <taxon>Clostridium</taxon>
    </lineage>
</organism>
<sequence length="214" mass="24916">MENFKMQNYPNLEEIQISIHDAETIHYGGNQYWFPKKAHQLSGCGPVAAANITAYLSKLAPDKFNKLYPYKDIINKNDFVEHMIEVRKYVIPGMFGLTSVEQFSENVLSFSQSRGVSLVPHILDEQATMDNAIDFIYEALNLKLPIAILVLKHPVKELEDYTWHWMTITNLLINPKTNKHYISISTYGEFHQIDLDLLWNHRRPKDVIRLAYFT</sequence>
<proteinExistence type="predicted"/>
<name>A0A410DSC4_9CLOT</name>
<accession>A0A410DSC4</accession>
<evidence type="ECO:0008006" key="3">
    <source>
        <dbReference type="Google" id="ProtNLM"/>
    </source>
</evidence>